<comment type="caution">
    <text evidence="6">The sequence shown here is derived from an EMBL/GenBank/DDBJ whole genome shotgun (WGS) entry which is preliminary data.</text>
</comment>
<dbReference type="Pfam" id="PF02350">
    <property type="entry name" value="Epimerase_2"/>
    <property type="match status" value="1"/>
</dbReference>
<dbReference type="InterPro" id="IPR003331">
    <property type="entry name" value="UDP_GlcNAc_Epimerase_2_dom"/>
</dbReference>
<evidence type="ECO:0000313" key="6">
    <source>
        <dbReference type="EMBL" id="HIS73664.1"/>
    </source>
</evidence>
<proteinExistence type="inferred from homology"/>
<evidence type="ECO:0000256" key="2">
    <source>
        <dbReference type="ARBA" id="ARBA00038209"/>
    </source>
</evidence>
<evidence type="ECO:0000259" key="5">
    <source>
        <dbReference type="Pfam" id="PF02350"/>
    </source>
</evidence>
<evidence type="ECO:0000256" key="3">
    <source>
        <dbReference type="ARBA" id="ARBA00038858"/>
    </source>
</evidence>
<evidence type="ECO:0000256" key="4">
    <source>
        <dbReference type="RuleBase" id="RU003513"/>
    </source>
</evidence>
<evidence type="ECO:0000256" key="1">
    <source>
        <dbReference type="ARBA" id="ARBA00023235"/>
    </source>
</evidence>
<dbReference type="SUPFAM" id="SSF53756">
    <property type="entry name" value="UDP-Glycosyltransferase/glycogen phosphorylase"/>
    <property type="match status" value="1"/>
</dbReference>
<dbReference type="GO" id="GO:0008761">
    <property type="term" value="F:UDP-N-acetylglucosamine 2-epimerase activity"/>
    <property type="evidence" value="ECO:0007669"/>
    <property type="project" value="UniProtKB-EC"/>
</dbReference>
<gene>
    <name evidence="6" type="primary">wecB</name>
    <name evidence="6" type="ORF">IAA86_01425</name>
</gene>
<keyword evidence="1 4" id="KW-0413">Isomerase</keyword>
<sequence length="372" mass="41580">MKKKIKVALVFGTRPEAIKMAPLVKEIQSREELEAITVVTAQHRQMLDQVLELFEITPDYDLNLMKPNQNLWGLTSDVLLQTKEIFEKIKPDIVLVHGDTTTAAAAALSAYYARIPIGHVEAGLRTFNKDYPFPEEINRVLADAVCDMHFCPTQGAIDNIKNSGIKTPNSIYKTGNTVIDALLYTVENKEAELDFIGLDDNLKTILLTSHRRENFGKPLEEICDAVLELVSKNKDIQFVYPVHLNPNVQNTVRKKLGGVERVKLIDPLDYAPFATLMKKSHIILTDSGGVQEEAPSLGVPVLVLRDETERPEALEFGCVKLVGAHRDKIISTVQKLLDDKEFYNSMKQAANPYGDGLASKRIANAIIEKFKD</sequence>
<comment type="similarity">
    <text evidence="2 4">Belongs to the UDP-N-acetylglucosamine 2-epimerase family.</text>
</comment>
<reference evidence="6" key="1">
    <citation type="submission" date="2020-10" db="EMBL/GenBank/DDBJ databases">
        <authorList>
            <person name="Gilroy R."/>
        </authorList>
    </citation>
    <scope>NUCLEOTIDE SEQUENCE</scope>
    <source>
        <strain evidence="6">CHK152-2871</strain>
    </source>
</reference>
<dbReference type="Proteomes" id="UP000886865">
    <property type="component" value="Unassembled WGS sequence"/>
</dbReference>
<protein>
    <recommendedName>
        <fullName evidence="3">UDP-N-acetylglucosamine 2-epimerase (non-hydrolyzing)</fullName>
        <ecNumber evidence="3">5.1.3.14</ecNumber>
    </recommendedName>
</protein>
<accession>A0A9D1FHN0</accession>
<name>A0A9D1FHN0_9BACT</name>
<dbReference type="EMBL" id="DVJQ01000012">
    <property type="protein sequence ID" value="HIS73664.1"/>
    <property type="molecule type" value="Genomic_DNA"/>
</dbReference>
<dbReference type="EC" id="5.1.3.14" evidence="3"/>
<dbReference type="InterPro" id="IPR029767">
    <property type="entry name" value="WecB-like"/>
</dbReference>
<dbReference type="PANTHER" id="PTHR43174:SF2">
    <property type="entry name" value="UDP-N-ACETYLGLUCOSAMINE 2-EPIMERASE"/>
    <property type="match status" value="1"/>
</dbReference>
<dbReference type="PANTHER" id="PTHR43174">
    <property type="entry name" value="UDP-N-ACETYLGLUCOSAMINE 2-EPIMERASE"/>
    <property type="match status" value="1"/>
</dbReference>
<dbReference type="AlphaFoldDB" id="A0A9D1FHN0"/>
<dbReference type="NCBIfam" id="TIGR00236">
    <property type="entry name" value="wecB"/>
    <property type="match status" value="1"/>
</dbReference>
<feature type="domain" description="UDP-N-acetylglucosamine 2-epimerase" evidence="5">
    <location>
        <begin position="25"/>
        <end position="366"/>
    </location>
</feature>
<evidence type="ECO:0000313" key="7">
    <source>
        <dbReference type="Proteomes" id="UP000886865"/>
    </source>
</evidence>
<reference evidence="6" key="2">
    <citation type="journal article" date="2021" name="PeerJ">
        <title>Extensive microbial diversity within the chicken gut microbiome revealed by metagenomics and culture.</title>
        <authorList>
            <person name="Gilroy R."/>
            <person name="Ravi A."/>
            <person name="Getino M."/>
            <person name="Pursley I."/>
            <person name="Horton D.L."/>
            <person name="Alikhan N.F."/>
            <person name="Baker D."/>
            <person name="Gharbi K."/>
            <person name="Hall N."/>
            <person name="Watson M."/>
            <person name="Adriaenssens E.M."/>
            <person name="Foster-Nyarko E."/>
            <person name="Jarju S."/>
            <person name="Secka A."/>
            <person name="Antonio M."/>
            <person name="Oren A."/>
            <person name="Chaudhuri R.R."/>
            <person name="La Ragione R."/>
            <person name="Hildebrand F."/>
            <person name="Pallen M.J."/>
        </authorList>
    </citation>
    <scope>NUCLEOTIDE SEQUENCE</scope>
    <source>
        <strain evidence="6">CHK152-2871</strain>
    </source>
</reference>
<dbReference type="CDD" id="cd03786">
    <property type="entry name" value="GTB_UDP-GlcNAc_2-Epimerase"/>
    <property type="match status" value="1"/>
</dbReference>
<dbReference type="Gene3D" id="3.40.50.2000">
    <property type="entry name" value="Glycogen Phosphorylase B"/>
    <property type="match status" value="2"/>
</dbReference>
<organism evidence="6 7">
    <name type="scientific">Candidatus Galligastranaerophilus intestinavium</name>
    <dbReference type="NCBI Taxonomy" id="2840836"/>
    <lineage>
        <taxon>Bacteria</taxon>
        <taxon>Candidatus Galligastranaerophilus</taxon>
    </lineage>
</organism>